<evidence type="ECO:0000256" key="4">
    <source>
        <dbReference type="ARBA" id="ARBA00022448"/>
    </source>
</evidence>
<dbReference type="Gene3D" id="2.60.40.1230">
    <property type="match status" value="1"/>
</dbReference>
<dbReference type="AlphaFoldDB" id="A0A0G4ELK5"/>
<dbReference type="PhylomeDB" id="A0A0G4ELK5"/>
<evidence type="ECO:0000256" key="3">
    <source>
        <dbReference type="ARBA" id="ARBA00006613"/>
    </source>
</evidence>
<comment type="subcellular location">
    <subcellularLocation>
        <location evidence="1">Cytoplasmic vesicle membrane</location>
    </subcellularLocation>
    <subcellularLocation>
        <location evidence="2">Golgi apparatus</location>
    </subcellularLocation>
</comment>
<dbReference type="InterPro" id="IPR002553">
    <property type="entry name" value="Clathrin/coatomer_adapt-like_N"/>
</dbReference>
<evidence type="ECO:0000256" key="6">
    <source>
        <dbReference type="ARBA" id="ARBA00023034"/>
    </source>
</evidence>
<dbReference type="InterPro" id="IPR013041">
    <property type="entry name" value="Clathrin_app_Ig-like_sf"/>
</dbReference>
<dbReference type="GO" id="GO:0030121">
    <property type="term" value="C:AP-1 adaptor complex"/>
    <property type="evidence" value="ECO:0007669"/>
    <property type="project" value="InterPro"/>
</dbReference>
<comment type="similarity">
    <text evidence="3 9">Belongs to the adaptor complexes large subunit family.</text>
</comment>
<feature type="domain" description="GAE" evidence="11">
    <location>
        <begin position="799"/>
        <end position="916"/>
    </location>
</feature>
<feature type="compositionally biased region" description="Gly residues" evidence="10">
    <location>
        <begin position="705"/>
        <end position="715"/>
    </location>
</feature>
<dbReference type="SUPFAM" id="SSF48371">
    <property type="entry name" value="ARM repeat"/>
    <property type="match status" value="1"/>
</dbReference>
<organism evidence="12 13">
    <name type="scientific">Vitrella brassicaformis (strain CCMP3155)</name>
    <dbReference type="NCBI Taxonomy" id="1169540"/>
    <lineage>
        <taxon>Eukaryota</taxon>
        <taxon>Sar</taxon>
        <taxon>Alveolata</taxon>
        <taxon>Colpodellida</taxon>
        <taxon>Vitrellaceae</taxon>
        <taxon>Vitrella</taxon>
    </lineage>
</organism>
<dbReference type="STRING" id="1169540.A0A0G4ELK5"/>
<evidence type="ECO:0000256" key="1">
    <source>
        <dbReference type="ARBA" id="ARBA00004156"/>
    </source>
</evidence>
<keyword evidence="8 9" id="KW-0968">Cytoplasmic vesicle</keyword>
<keyword evidence="4 9" id="KW-0813">Transport</keyword>
<protein>
    <recommendedName>
        <fullName evidence="9">AP-1 complex subunit gamma</fullName>
    </recommendedName>
</protein>
<dbReference type="PANTHER" id="PTHR22780">
    <property type="entry name" value="ADAPTIN, ALPHA/GAMMA/EPSILON"/>
    <property type="match status" value="1"/>
</dbReference>
<dbReference type="InterPro" id="IPR017107">
    <property type="entry name" value="AP1_complex_gsu"/>
</dbReference>
<gene>
    <name evidence="12" type="ORF">Vbra_7907</name>
</gene>
<evidence type="ECO:0000256" key="5">
    <source>
        <dbReference type="ARBA" id="ARBA00022927"/>
    </source>
</evidence>
<keyword evidence="13" id="KW-1185">Reference proteome</keyword>
<dbReference type="FunFam" id="1.25.10.10:FF:000030">
    <property type="entry name" value="AP-1 complex subunit gamma"/>
    <property type="match status" value="1"/>
</dbReference>
<dbReference type="OMA" id="REPNTKK"/>
<dbReference type="InterPro" id="IPR050840">
    <property type="entry name" value="Adaptor_Complx_Large_Subunit"/>
</dbReference>
<dbReference type="EMBL" id="CDMY01000267">
    <property type="protein sequence ID" value="CEL98303.1"/>
    <property type="molecule type" value="Genomic_DNA"/>
</dbReference>
<evidence type="ECO:0000256" key="2">
    <source>
        <dbReference type="ARBA" id="ARBA00004555"/>
    </source>
</evidence>
<dbReference type="GO" id="GO:0016192">
    <property type="term" value="P:vesicle-mediated transport"/>
    <property type="evidence" value="ECO:0007669"/>
    <property type="project" value="InterPro"/>
</dbReference>
<feature type="region of interest" description="Disordered" evidence="10">
    <location>
        <begin position="745"/>
        <end position="804"/>
    </location>
</feature>
<dbReference type="PIRSF" id="PIRSF037094">
    <property type="entry name" value="AP1_complex_gamma"/>
    <property type="match status" value="1"/>
</dbReference>
<dbReference type="SUPFAM" id="SSF49348">
    <property type="entry name" value="Clathrin adaptor appendage domain"/>
    <property type="match status" value="1"/>
</dbReference>
<dbReference type="InterPro" id="IPR011989">
    <property type="entry name" value="ARM-like"/>
</dbReference>
<dbReference type="Pfam" id="PF02883">
    <property type="entry name" value="Alpha_adaptinC2"/>
    <property type="match status" value="1"/>
</dbReference>
<dbReference type="Gene3D" id="1.25.10.10">
    <property type="entry name" value="Leucine-rich Repeat Variant"/>
    <property type="match status" value="1"/>
</dbReference>
<evidence type="ECO:0000259" key="11">
    <source>
        <dbReference type="PROSITE" id="PS50180"/>
    </source>
</evidence>
<dbReference type="SMART" id="SM00809">
    <property type="entry name" value="Alpha_adaptinC2"/>
    <property type="match status" value="1"/>
</dbReference>
<dbReference type="Proteomes" id="UP000041254">
    <property type="component" value="Unassembled WGS sequence"/>
</dbReference>
<dbReference type="VEuPathDB" id="CryptoDB:Vbra_7907"/>
<dbReference type="InParanoid" id="A0A0G4ELK5"/>
<dbReference type="InterPro" id="IPR008152">
    <property type="entry name" value="Clathrin_a/b/g-adaptin_app_Ig"/>
</dbReference>
<feature type="compositionally biased region" description="Low complexity" evidence="10">
    <location>
        <begin position="757"/>
        <end position="771"/>
    </location>
</feature>
<evidence type="ECO:0000313" key="13">
    <source>
        <dbReference type="Proteomes" id="UP000041254"/>
    </source>
</evidence>
<evidence type="ECO:0000256" key="9">
    <source>
        <dbReference type="PIRNR" id="PIRNR037094"/>
    </source>
</evidence>
<keyword evidence="7 9" id="KW-0472">Membrane</keyword>
<evidence type="ECO:0000256" key="8">
    <source>
        <dbReference type="ARBA" id="ARBA00023329"/>
    </source>
</evidence>
<keyword evidence="5 9" id="KW-0653">Protein transport</keyword>
<evidence type="ECO:0000256" key="10">
    <source>
        <dbReference type="SAM" id="MobiDB-lite"/>
    </source>
</evidence>
<accession>A0A0G4ELK5</accession>
<sequence length="919" mass="99241">MSIKLRELIRNIRACKTAAEERAVIAKECAEIRTAFKEEDNHYRHRNVAKLLFIHMLGYPTHFGQMECLKLIASTKFAEKRVGYLGLTQLLDENTEVLMLVTNSVKNDLNHPNQYVNGLALCALGNIGNPEMCRALAREVENLMGVSNPYIRKKAALCAMRMIRKVEEIEDKFNHKIPTLLEDRNHAVLLSGCALLITVLEINPSALSEFRRYVPTLIRALKNMSMSGYANASEYDIAGITDPFLQVKILRVLKLLGHGSVDVSDEMNDILAQVATNTEGAKNAGNAILYECVQTIMNIEAESGLRVLGVNILGRFLMNRDNNIRYVALTTLQHVVTVDMKAVQRHRSTIVDCLKDPDVSIRKRALDVTYALINEENIKTMTKELLNFLLMAGPEFKEDLVTKICLAVDRFAPNRRWQIDTLIKVMCLAGNFVQTQIRDNFIYVVMATPELHTYTVHKLFFSVKENQTQETLIQVGIWCLGEFGDLLVSGSAVGPDQQPIKVSPSEVLDLIETIDRRPTEQTIGASVMGKTAAAGAAGSSGGGANSAGGGGSGVGGVGSAVQSANSALVTQEYIITTLMKLTTRFPNEVPRIRGLLEKYSASMSLEIQQRACEYEQLLGNTWDKLREGILDRMPASERAKTLTTDRPSGDASIDEVPTTANHHPKGGDLLDLNDLLDLDTRPAPPGGAVLNSHPATQTSPHKPSTGGGDLLDLLGGLGGELAPSAGAPAPTAASGLDALADLNLGGPTLNSHPPPAAAAATAAAADAARPPSTGGDILDIFGGTPSPASPPTAPPAGGKSFPPFTAFDKNGLQITFTCKQDGSDPKRSTVEASFVNTSTDAMSAFVFEAAVPKYVTLSMDPASASVVEPFGLTPTTQRISLVNSAQGEKPIMMKIRISYTHKDQQVQEFGQVSDFPKEL</sequence>
<dbReference type="InterPro" id="IPR008153">
    <property type="entry name" value="GAE_dom"/>
</dbReference>
<keyword evidence="6 9" id="KW-0333">Golgi apparatus</keyword>
<proteinExistence type="inferred from homology"/>
<evidence type="ECO:0000313" key="12">
    <source>
        <dbReference type="EMBL" id="CEL98303.1"/>
    </source>
</evidence>
<dbReference type="OrthoDB" id="28053at2759"/>
<dbReference type="Pfam" id="PF01602">
    <property type="entry name" value="Adaptin_N"/>
    <property type="match status" value="1"/>
</dbReference>
<feature type="region of interest" description="Disordered" evidence="10">
    <location>
        <begin position="636"/>
        <end position="715"/>
    </location>
</feature>
<reference evidence="12 13" key="1">
    <citation type="submission" date="2014-11" db="EMBL/GenBank/DDBJ databases">
        <authorList>
            <person name="Zhu J."/>
            <person name="Qi W."/>
            <person name="Song R."/>
        </authorList>
    </citation>
    <scope>NUCLEOTIDE SEQUENCE [LARGE SCALE GENOMIC DNA]</scope>
</reference>
<feature type="compositionally biased region" description="Polar residues" evidence="10">
    <location>
        <begin position="693"/>
        <end position="702"/>
    </location>
</feature>
<evidence type="ECO:0000256" key="7">
    <source>
        <dbReference type="ARBA" id="ARBA00023136"/>
    </source>
</evidence>
<dbReference type="GO" id="GO:0006886">
    <property type="term" value="P:intracellular protein transport"/>
    <property type="evidence" value="ECO:0007669"/>
    <property type="project" value="UniProtKB-UniRule"/>
</dbReference>
<name>A0A0G4ELK5_VITBC</name>
<dbReference type="PROSITE" id="PS50180">
    <property type="entry name" value="GAE"/>
    <property type="match status" value="1"/>
</dbReference>
<dbReference type="InterPro" id="IPR016024">
    <property type="entry name" value="ARM-type_fold"/>
</dbReference>
<dbReference type="FunCoup" id="A0A0G4ELK5">
    <property type="interactions" value="378"/>
</dbReference>